<dbReference type="Proteomes" id="UP000198697">
    <property type="component" value="Unassembled WGS sequence"/>
</dbReference>
<keyword evidence="3" id="KW-1185">Reference proteome</keyword>
<organism evidence="2 3">
    <name type="scientific">Hymenobacter actinosclerus</name>
    <dbReference type="NCBI Taxonomy" id="82805"/>
    <lineage>
        <taxon>Bacteria</taxon>
        <taxon>Pseudomonadati</taxon>
        <taxon>Bacteroidota</taxon>
        <taxon>Cytophagia</taxon>
        <taxon>Cytophagales</taxon>
        <taxon>Hymenobacteraceae</taxon>
        <taxon>Hymenobacter</taxon>
    </lineage>
</organism>
<dbReference type="AlphaFoldDB" id="A0A1I0H091"/>
<evidence type="ECO:0000313" key="3">
    <source>
        <dbReference type="Proteomes" id="UP000198697"/>
    </source>
</evidence>
<dbReference type="PANTHER" id="PTHR38463">
    <property type="entry name" value="STRESS RESPONSE PROTEIN YSNF"/>
    <property type="match status" value="1"/>
</dbReference>
<dbReference type="PANTHER" id="PTHR38463:SF1">
    <property type="entry name" value="STRESS RESPONSE PROTEIN YSNF"/>
    <property type="match status" value="1"/>
</dbReference>
<gene>
    <name evidence="2" type="ORF">SAMN04487998_2682</name>
</gene>
<name>A0A1I0H091_9BACT</name>
<protein>
    <submittedName>
        <fullName evidence="2">Conserved domain-containing protein</fullName>
    </submittedName>
</protein>
<dbReference type="EMBL" id="FOHS01000003">
    <property type="protein sequence ID" value="SET76929.1"/>
    <property type="molecule type" value="Genomic_DNA"/>
</dbReference>
<dbReference type="STRING" id="82805.SAMN04487998_2682"/>
<dbReference type="RefSeq" id="WP_245745042.1">
    <property type="nucleotide sequence ID" value="NZ_FOHS01000003.1"/>
</dbReference>
<proteinExistence type="predicted"/>
<accession>A0A1I0H091</accession>
<sequence length="282" mass="30702">MDQMNQTVVGIFDNADQAKMAAQQLKAAGFSLDDVDTISRDSENSSNYYNSTGTATEAVGDAAGRTGDGISNFFSNLFGDDTDDASRYSHAARNSHSMVTVHCKSADHAHKAAEILDNAGAIDVNEKAQQTGYKANNMAAGAAANTNQTGNNEVSAKVIEENLQVGKRVEQTGGARLRSRIVERPVEANVRLREEHVNVERTPVNRPATEADFNAFKEGDVEVTERAERAVVSKEARVVEEVTLGKEVTEREETIRDTVRKTEVDVEQLGAKDVRNDDRKNS</sequence>
<feature type="domain" description="DUF2382" evidence="1">
    <location>
        <begin position="158"/>
        <end position="266"/>
    </location>
</feature>
<evidence type="ECO:0000313" key="2">
    <source>
        <dbReference type="EMBL" id="SET76929.1"/>
    </source>
</evidence>
<dbReference type="InterPro" id="IPR019060">
    <property type="entry name" value="DUF2382"/>
</dbReference>
<dbReference type="InterPro" id="IPR052967">
    <property type="entry name" value="Stress_Response_Assoc"/>
</dbReference>
<evidence type="ECO:0000259" key="1">
    <source>
        <dbReference type="Pfam" id="PF09557"/>
    </source>
</evidence>
<dbReference type="Pfam" id="PF09557">
    <property type="entry name" value="DUF2382"/>
    <property type="match status" value="1"/>
</dbReference>
<reference evidence="3" key="1">
    <citation type="submission" date="2016-10" db="EMBL/GenBank/DDBJ databases">
        <authorList>
            <person name="Varghese N."/>
            <person name="Submissions S."/>
        </authorList>
    </citation>
    <scope>NUCLEOTIDE SEQUENCE [LARGE SCALE GENOMIC DNA]</scope>
    <source>
        <strain evidence="3">DSM 15310</strain>
    </source>
</reference>